<keyword evidence="2" id="KW-1185">Reference proteome</keyword>
<proteinExistence type="predicted"/>
<protein>
    <submittedName>
        <fullName evidence="1">Uncharacterized protein</fullName>
    </submittedName>
</protein>
<organism evidence="1 2">
    <name type="scientific">Sinosporangium siamense</name>
    <dbReference type="NCBI Taxonomy" id="1367973"/>
    <lineage>
        <taxon>Bacteria</taxon>
        <taxon>Bacillati</taxon>
        <taxon>Actinomycetota</taxon>
        <taxon>Actinomycetes</taxon>
        <taxon>Streptosporangiales</taxon>
        <taxon>Streptosporangiaceae</taxon>
        <taxon>Sinosporangium</taxon>
    </lineage>
</organism>
<name>A0A919RFF4_9ACTN</name>
<reference evidence="1" key="1">
    <citation type="submission" date="2021-01" db="EMBL/GenBank/DDBJ databases">
        <title>Whole genome shotgun sequence of Sinosporangium siamense NBRC 109515.</title>
        <authorList>
            <person name="Komaki H."/>
            <person name="Tamura T."/>
        </authorList>
    </citation>
    <scope>NUCLEOTIDE SEQUENCE</scope>
    <source>
        <strain evidence="1">NBRC 109515</strain>
    </source>
</reference>
<dbReference type="AlphaFoldDB" id="A0A919RFF4"/>
<gene>
    <name evidence="1" type="ORF">Ssi02_26280</name>
</gene>
<evidence type="ECO:0000313" key="2">
    <source>
        <dbReference type="Proteomes" id="UP000606172"/>
    </source>
</evidence>
<evidence type="ECO:0000313" key="1">
    <source>
        <dbReference type="EMBL" id="GII92397.1"/>
    </source>
</evidence>
<sequence length="100" mass="11261">MVRVMLSLRIFNRHVGSCFPGAHSDGITMRAPGLQHNYSLEGNTLKIEEGRQIRHTRFEVHATSASSRPYRAISKKRQTSDVRLLVGEPNMGLETDRSVV</sequence>
<comment type="caution">
    <text evidence="1">The sequence shown here is derived from an EMBL/GenBank/DDBJ whole genome shotgun (WGS) entry which is preliminary data.</text>
</comment>
<accession>A0A919RFF4</accession>
<dbReference type="Proteomes" id="UP000606172">
    <property type="component" value="Unassembled WGS sequence"/>
</dbReference>
<dbReference type="EMBL" id="BOOW01000016">
    <property type="protein sequence ID" value="GII92397.1"/>
    <property type="molecule type" value="Genomic_DNA"/>
</dbReference>